<dbReference type="eggNOG" id="COG1729">
    <property type="taxonomic scope" value="Bacteria"/>
</dbReference>
<dbReference type="SMART" id="SM00028">
    <property type="entry name" value="TPR"/>
    <property type="match status" value="8"/>
</dbReference>
<dbReference type="Pfam" id="PF14559">
    <property type="entry name" value="TPR_19"/>
    <property type="match status" value="1"/>
</dbReference>
<dbReference type="PANTHER" id="PTHR12558:SF13">
    <property type="entry name" value="CELL DIVISION CYCLE PROTEIN 27 HOMOLOG"/>
    <property type="match status" value="1"/>
</dbReference>
<feature type="chain" id="PRO_5002646121" description="Tetratricopeptide repeat protein" evidence="1">
    <location>
        <begin position="24"/>
        <end position="941"/>
    </location>
</feature>
<dbReference type="Gene3D" id="1.25.40.10">
    <property type="entry name" value="Tetratricopeptide repeat domain"/>
    <property type="match status" value="6"/>
</dbReference>
<dbReference type="Pfam" id="PF13432">
    <property type="entry name" value="TPR_16"/>
    <property type="match status" value="2"/>
</dbReference>
<dbReference type="HOGENOM" id="CLU_011873_0_0_4"/>
<dbReference type="AlphaFoldDB" id="A2SF48"/>
<dbReference type="EMBL" id="CP000555">
    <property type="protein sequence ID" value="ABM94187.1"/>
    <property type="molecule type" value="Genomic_DNA"/>
</dbReference>
<dbReference type="PROSITE" id="PS51257">
    <property type="entry name" value="PROKAR_LIPOPROTEIN"/>
    <property type="match status" value="1"/>
</dbReference>
<keyword evidence="3" id="KW-1185">Reference proteome</keyword>
<dbReference type="InterPro" id="IPR011990">
    <property type="entry name" value="TPR-like_helical_dom_sf"/>
</dbReference>
<dbReference type="Pfam" id="PF13174">
    <property type="entry name" value="TPR_6"/>
    <property type="match status" value="1"/>
</dbReference>
<dbReference type="RefSeq" id="WP_011828824.1">
    <property type="nucleotide sequence ID" value="NC_008825.1"/>
</dbReference>
<dbReference type="Proteomes" id="UP000000366">
    <property type="component" value="Chromosome"/>
</dbReference>
<dbReference type="InterPro" id="IPR019734">
    <property type="entry name" value="TPR_rpt"/>
</dbReference>
<evidence type="ECO:0000313" key="2">
    <source>
        <dbReference type="EMBL" id="ABM94187.1"/>
    </source>
</evidence>
<accession>A2SF48</accession>
<dbReference type="eggNOG" id="COG0457">
    <property type="taxonomic scope" value="Bacteria"/>
</dbReference>
<protein>
    <recommendedName>
        <fullName evidence="4">Tetratricopeptide repeat protein</fullName>
    </recommendedName>
</protein>
<gene>
    <name evidence="2" type="ordered locus">Mpe_A1225</name>
</gene>
<keyword evidence="1" id="KW-0732">Signal</keyword>
<proteinExistence type="predicted"/>
<evidence type="ECO:0000313" key="3">
    <source>
        <dbReference type="Proteomes" id="UP000000366"/>
    </source>
</evidence>
<dbReference type="STRING" id="420662.Mpe_A1225"/>
<dbReference type="PANTHER" id="PTHR12558">
    <property type="entry name" value="CELL DIVISION CYCLE 16,23,27"/>
    <property type="match status" value="1"/>
</dbReference>
<sequence length="941" mass="103605">MRPRSSRRLLLPLLIAGGLGACAGKRSGTPDDEPTLRSLAGREIRVQQDAGIAGSEEQAIAAYRKFLEVAPGAPQRAEAMRRLGDLEMESADKRSVEATATSGPDYRAAIASYQGYLKAYPKDPGNDRVLYQLARAQEQGGELEVALKTLDRLVQDYPQTAYRDEAHFRRGELLFTVRDYAKAEQAYGTVLAGDEEGPYQGRALYMQGWSRFKQGRLEEALSPFFGVLDLTLGDLEGDDDLDSLADLSRADRELVEDTFRVASLCLQNLQGAESIPAYITSDVRRGYEFRIYQQLGELYIKQERTKDAADTFGAFARRQPLHAQAPVLQARVIEIYQQAGFANLALEAKKEYVDRYGVSSEFRRANPQGWERAQPLVKTHLAELARHYHASAQKSRSTADYQEAVRWYRSWLESFPTDPDAAANNFLLAELLYEDARHAEAVTEYEKTAYQYPPHAKSADAGYAALLGHAQLEKKAPAAERPALQRAAVASALQFAKAFDGDPRVGPVLSNAAEKLYALGDAEPAAGVAQQVLDLKPPAAAEQRRVAWTVLAHTAFEQGAFDRAERGYGEVIALTPEKAPGRGELVERQAASIYKQGEQARAAGQSREAVDHFARVATVAPQSTVRATAQYDAAAALIGLKDWDGAARALEDFRQRFPTHPLQPEVGGKLAVVYVEQGRWAQAAGEYERLAAAAKSPATARAAQWQAAELHEKAAEKGGSRAAAAKAYETYLKQHPEPLEPAMEARYRLARIAKAEGNATRELALMQENLQADQRGGTARTDRTRYLGATAALALAEPSLDAYRKVALVEPLAKQLKLKKTRMEEVLKAYGVAANYGVADVTTAATFHTAALYQDFGKALMGSQRPKKLSKAELEQYNVLLEEQAFPFEEKSVELHEVNARRAAAGLYDPWVQRSFAALRELQPVRYGKVERSEGVIDAIR</sequence>
<feature type="signal peptide" evidence="1">
    <location>
        <begin position="1"/>
        <end position="23"/>
    </location>
</feature>
<dbReference type="KEGG" id="mpt:Mpe_A1225"/>
<dbReference type="SUPFAM" id="SSF48452">
    <property type="entry name" value="TPR-like"/>
    <property type="match status" value="4"/>
</dbReference>
<reference evidence="2 3" key="1">
    <citation type="journal article" date="2007" name="J. Bacteriol.">
        <title>Whole-genome analysis of the methyl tert-butyl ether-degrading beta-proteobacterium Methylibium petroleiphilum PM1.</title>
        <authorList>
            <person name="Kane S.R."/>
            <person name="Chakicherla A.Y."/>
            <person name="Chain P.S.G."/>
            <person name="Schmidt R."/>
            <person name="Shin M.W."/>
            <person name="Legler T.C."/>
            <person name="Scow K.M."/>
            <person name="Larimer F.W."/>
            <person name="Lucas S.M."/>
            <person name="Richardson P.M."/>
            <person name="Hristova K.R."/>
        </authorList>
    </citation>
    <scope>NUCLEOTIDE SEQUENCE [LARGE SCALE GENOMIC DNA]</scope>
    <source>
        <strain evidence="3">ATCC BAA-1232 / LMG 22953 / PM1</strain>
    </source>
</reference>
<organism evidence="2 3">
    <name type="scientific">Methylibium petroleiphilum (strain ATCC BAA-1232 / LMG 22953 / PM1)</name>
    <dbReference type="NCBI Taxonomy" id="420662"/>
    <lineage>
        <taxon>Bacteria</taxon>
        <taxon>Pseudomonadati</taxon>
        <taxon>Pseudomonadota</taxon>
        <taxon>Betaproteobacteria</taxon>
        <taxon>Burkholderiales</taxon>
        <taxon>Sphaerotilaceae</taxon>
        <taxon>Methylibium</taxon>
    </lineage>
</organism>
<name>A2SF48_METPP</name>
<evidence type="ECO:0008006" key="4">
    <source>
        <dbReference type="Google" id="ProtNLM"/>
    </source>
</evidence>
<evidence type="ECO:0000256" key="1">
    <source>
        <dbReference type="SAM" id="SignalP"/>
    </source>
</evidence>